<dbReference type="EMBL" id="KB706951">
    <property type="protein sequence ID" value="EMR65010.1"/>
    <property type="molecule type" value="Genomic_DNA"/>
</dbReference>
<dbReference type="KEGG" id="ela:UCREL1_8029"/>
<accession>M7TE84</accession>
<gene>
    <name evidence="2" type="ORF">UCREL1_8029</name>
</gene>
<dbReference type="AlphaFoldDB" id="M7TE84"/>
<protein>
    <submittedName>
        <fullName evidence="2">Uncharacterized protein</fullName>
    </submittedName>
</protein>
<organism evidence="2 3">
    <name type="scientific">Eutypa lata (strain UCR-EL1)</name>
    <name type="common">Grapevine dieback disease fungus</name>
    <name type="synonym">Eutypa armeniacae</name>
    <dbReference type="NCBI Taxonomy" id="1287681"/>
    <lineage>
        <taxon>Eukaryota</taxon>
        <taxon>Fungi</taxon>
        <taxon>Dikarya</taxon>
        <taxon>Ascomycota</taxon>
        <taxon>Pezizomycotina</taxon>
        <taxon>Sordariomycetes</taxon>
        <taxon>Xylariomycetidae</taxon>
        <taxon>Xylariales</taxon>
        <taxon>Diatrypaceae</taxon>
        <taxon>Eutypa</taxon>
    </lineage>
</organism>
<feature type="signal peptide" evidence="1">
    <location>
        <begin position="1"/>
        <end position="23"/>
    </location>
</feature>
<sequence length="212" mass="22980">MQFIKSSALLGLLTTASLTKGLGIPCNGVSGDFDVGTCVIPLDLNAANPDFQRGKVGETLSMEGLLDCSIAIVVRSNITLEAGNWDKMLVHIKSDACGGDKQNIAAQLDKLLYLNDNTPFNPALDAGRNKQAFALVPPDNGNQEIAQFKEVVLDALKKTFSADGNAAWINLDMSRVHEDNGSRMWIDKKKRVHWGPDGTVIVRDDEKAEDLV</sequence>
<dbReference type="Proteomes" id="UP000012174">
    <property type="component" value="Unassembled WGS sequence"/>
</dbReference>
<evidence type="ECO:0000256" key="1">
    <source>
        <dbReference type="SAM" id="SignalP"/>
    </source>
</evidence>
<feature type="chain" id="PRO_5004085530" evidence="1">
    <location>
        <begin position="24"/>
        <end position="212"/>
    </location>
</feature>
<keyword evidence="1" id="KW-0732">Signal</keyword>
<evidence type="ECO:0000313" key="3">
    <source>
        <dbReference type="Proteomes" id="UP000012174"/>
    </source>
</evidence>
<reference evidence="3" key="1">
    <citation type="journal article" date="2013" name="Genome Announc.">
        <title>Draft genome sequence of the grapevine dieback fungus Eutypa lata UCR-EL1.</title>
        <authorList>
            <person name="Blanco-Ulate B."/>
            <person name="Rolshausen P.E."/>
            <person name="Cantu D."/>
        </authorList>
    </citation>
    <scope>NUCLEOTIDE SEQUENCE [LARGE SCALE GENOMIC DNA]</scope>
    <source>
        <strain evidence="3">UCR-EL1</strain>
    </source>
</reference>
<keyword evidence="3" id="KW-1185">Reference proteome</keyword>
<evidence type="ECO:0000313" key="2">
    <source>
        <dbReference type="EMBL" id="EMR65010.1"/>
    </source>
</evidence>
<dbReference type="HOGENOM" id="CLU_1299706_0_0_1"/>
<name>M7TE84_EUTLA</name>
<proteinExistence type="predicted"/>